<comment type="caution">
    <text evidence="7">The sequence shown here is derived from an EMBL/GenBank/DDBJ whole genome shotgun (WGS) entry which is preliminary data.</text>
</comment>
<organism evidence="7 8">
    <name type="scientific">Candidula unifasciata</name>
    <dbReference type="NCBI Taxonomy" id="100452"/>
    <lineage>
        <taxon>Eukaryota</taxon>
        <taxon>Metazoa</taxon>
        <taxon>Spiralia</taxon>
        <taxon>Lophotrochozoa</taxon>
        <taxon>Mollusca</taxon>
        <taxon>Gastropoda</taxon>
        <taxon>Heterobranchia</taxon>
        <taxon>Euthyneura</taxon>
        <taxon>Panpulmonata</taxon>
        <taxon>Eupulmonata</taxon>
        <taxon>Stylommatophora</taxon>
        <taxon>Helicina</taxon>
        <taxon>Helicoidea</taxon>
        <taxon>Geomitridae</taxon>
        <taxon>Candidula</taxon>
    </lineage>
</organism>
<dbReference type="Pfam" id="PF03619">
    <property type="entry name" value="Solute_trans_a"/>
    <property type="match status" value="2"/>
</dbReference>
<feature type="region of interest" description="Disordered" evidence="5">
    <location>
        <begin position="528"/>
        <end position="564"/>
    </location>
</feature>
<dbReference type="Proteomes" id="UP000678393">
    <property type="component" value="Unassembled WGS sequence"/>
</dbReference>
<gene>
    <name evidence="7" type="ORF">CUNI_LOCUS21256</name>
</gene>
<feature type="transmembrane region" description="Helical" evidence="6">
    <location>
        <begin position="273"/>
        <end position="291"/>
    </location>
</feature>
<dbReference type="InterPro" id="IPR005178">
    <property type="entry name" value="Ostalpha/TMEM184C"/>
</dbReference>
<evidence type="ECO:0000256" key="1">
    <source>
        <dbReference type="ARBA" id="ARBA00004141"/>
    </source>
</evidence>
<feature type="transmembrane region" description="Helical" evidence="6">
    <location>
        <begin position="15"/>
        <end position="39"/>
    </location>
</feature>
<evidence type="ECO:0000256" key="5">
    <source>
        <dbReference type="SAM" id="MobiDB-lite"/>
    </source>
</evidence>
<evidence type="ECO:0000256" key="6">
    <source>
        <dbReference type="SAM" id="Phobius"/>
    </source>
</evidence>
<evidence type="ECO:0008006" key="9">
    <source>
        <dbReference type="Google" id="ProtNLM"/>
    </source>
</evidence>
<reference evidence="7" key="1">
    <citation type="submission" date="2021-04" db="EMBL/GenBank/DDBJ databases">
        <authorList>
            <consortium name="Molecular Ecology Group"/>
        </authorList>
    </citation>
    <scope>NUCLEOTIDE SEQUENCE</scope>
</reference>
<feature type="transmembrane region" description="Helical" evidence="6">
    <location>
        <begin position="84"/>
        <end position="103"/>
    </location>
</feature>
<name>A0A8S4A609_9EUPU</name>
<evidence type="ECO:0000256" key="2">
    <source>
        <dbReference type="ARBA" id="ARBA00022692"/>
    </source>
</evidence>
<keyword evidence="4 6" id="KW-0472">Membrane</keyword>
<dbReference type="EMBL" id="CAJHNH020008449">
    <property type="protein sequence ID" value="CAG5135698.1"/>
    <property type="molecule type" value="Genomic_DNA"/>
</dbReference>
<feature type="transmembrane region" description="Helical" evidence="6">
    <location>
        <begin position="233"/>
        <end position="253"/>
    </location>
</feature>
<dbReference type="GO" id="GO:0016020">
    <property type="term" value="C:membrane"/>
    <property type="evidence" value="ECO:0007669"/>
    <property type="project" value="UniProtKB-SubCell"/>
</dbReference>
<evidence type="ECO:0000256" key="3">
    <source>
        <dbReference type="ARBA" id="ARBA00022989"/>
    </source>
</evidence>
<feature type="transmembrane region" description="Helical" evidence="6">
    <location>
        <begin position="51"/>
        <end position="72"/>
    </location>
</feature>
<keyword evidence="2 6" id="KW-0812">Transmembrane</keyword>
<keyword evidence="3 6" id="KW-1133">Transmembrane helix</keyword>
<dbReference type="OrthoDB" id="5348404at2759"/>
<evidence type="ECO:0000313" key="7">
    <source>
        <dbReference type="EMBL" id="CAG5135698.1"/>
    </source>
</evidence>
<protein>
    <recommendedName>
        <fullName evidence="9">Transmembrane protein 184C</fullName>
    </recommendedName>
</protein>
<sequence length="603" mass="67979">MRDWVLSTLRSWRRWIRFVVVIVYIILLVIAVPLCIWELERTGAPDHVQAWFVGGLFVLMALPISVWGIVQHIVNYTTPHMQRYIIRILWMVPIYALNAWFALRFPAAAIYLDTLRECYEARLIEGRPPVKHIFPFCLLPPCRFSVKFIQRCKHGVLQYTVVRPAMTVVALICEMCGKYNEGDFDFSTAWSYIVIINNVSQILAMYCLVLFYKAFKTELQPLNPVPKFLCVKAVVFLSFWQAVLIAALAKLGAIPTNGSWIFYSNVKEVATGLQDFIICIEMFLAAIAHYFSFSHKPFINPAAQQQDCCTSFVSMWNVKDITDDVMEHAQFIGQGMKKTLSKGKDLVIKGSTERTPLLAAKDNRPADDSVVLPLGVLKSQTQEPLTPAVIVHDQARFSDDQRTVAQEFNIPFRKPTTASMINYIDFSSDSASQNENLQSNASAATLMGYDITGSDIGEKRSSLSDVKQSQLVVIAEINTDNRNVLHNPDITDENSENNFDNHYTVDEVFPESIDSSSYSNDVRLANDLLENNSPSPKDNSHASEHSNPDHLTYKESTGDDQRSNKALAGGATLVVEHPSFVEDSKKDVIETSRNNSEHNFPII</sequence>
<evidence type="ECO:0000313" key="8">
    <source>
        <dbReference type="Proteomes" id="UP000678393"/>
    </source>
</evidence>
<evidence type="ECO:0000256" key="4">
    <source>
        <dbReference type="ARBA" id="ARBA00023136"/>
    </source>
</evidence>
<accession>A0A8S4A609</accession>
<dbReference type="AlphaFoldDB" id="A0A8S4A609"/>
<feature type="transmembrane region" description="Helical" evidence="6">
    <location>
        <begin position="189"/>
        <end position="212"/>
    </location>
</feature>
<keyword evidence="8" id="KW-1185">Reference proteome</keyword>
<dbReference type="PANTHER" id="PTHR23423">
    <property type="entry name" value="ORGANIC SOLUTE TRANSPORTER-RELATED"/>
    <property type="match status" value="1"/>
</dbReference>
<feature type="compositionally biased region" description="Basic and acidic residues" evidence="5">
    <location>
        <begin position="538"/>
        <end position="563"/>
    </location>
</feature>
<comment type="subcellular location">
    <subcellularLocation>
        <location evidence="1">Membrane</location>
        <topology evidence="1">Multi-pass membrane protein</topology>
    </subcellularLocation>
</comment>
<proteinExistence type="predicted"/>
<dbReference type="SMART" id="SM01417">
    <property type="entry name" value="Solute_trans_a"/>
    <property type="match status" value="1"/>
</dbReference>